<evidence type="ECO:0000313" key="5">
    <source>
        <dbReference type="Proteomes" id="UP000249005"/>
    </source>
</evidence>
<name>A0A2X4U7H3_9GAMM</name>
<evidence type="ECO:0000259" key="1">
    <source>
        <dbReference type="Pfam" id="PF21683"/>
    </source>
</evidence>
<dbReference type="OrthoDB" id="9016931at2"/>
<reference evidence="4 5" key="1">
    <citation type="submission" date="2018-06" db="EMBL/GenBank/DDBJ databases">
        <authorList>
            <consortium name="Pathogen Informatics"/>
            <person name="Doyle S."/>
        </authorList>
    </citation>
    <scope>NUCLEOTIDE SEQUENCE [LARGE SCALE GENOMIC DNA]</scope>
    <source>
        <strain evidence="4 5">NCTC12151</strain>
    </source>
</reference>
<keyword evidence="5" id="KW-1185">Reference proteome</keyword>
<dbReference type="InterPro" id="IPR026276">
    <property type="entry name" value="Baseplate_GpP"/>
</dbReference>
<dbReference type="InterPro" id="IPR053982">
    <property type="entry name" value="Gp44/GpP-like_C"/>
</dbReference>
<dbReference type="Gene3D" id="2.30.300.10">
    <property type="entry name" value="Baseplate protein-like domain - beta roll fold"/>
    <property type="match status" value="1"/>
</dbReference>
<dbReference type="KEGG" id="lri:NCTC12151_00283"/>
<dbReference type="RefSeq" id="WP_111738974.1">
    <property type="nucleotide sequence ID" value="NZ_LR698987.1"/>
</dbReference>
<dbReference type="InterPro" id="IPR053981">
    <property type="entry name" value="Gp44/GpP-like_2nd"/>
</dbReference>
<evidence type="ECO:0000313" key="4">
    <source>
        <dbReference type="EMBL" id="SQI34921.1"/>
    </source>
</evidence>
<evidence type="ECO:0000259" key="3">
    <source>
        <dbReference type="Pfam" id="PF22255"/>
    </source>
</evidence>
<protein>
    <submittedName>
        <fullName evidence="4">Mu-like prophage tail protein gpP</fullName>
    </submittedName>
</protein>
<evidence type="ECO:0000259" key="2">
    <source>
        <dbReference type="Pfam" id="PF21929"/>
    </source>
</evidence>
<feature type="domain" description="Baseplate hub protein gp44/GpP-like C-terminal" evidence="2">
    <location>
        <begin position="258"/>
        <end position="341"/>
    </location>
</feature>
<dbReference type="InterPro" id="IPR023399">
    <property type="entry name" value="Baseplate-like_2-layer_sand"/>
</dbReference>
<organism evidence="4 5">
    <name type="scientific">Leminorella richardii</name>
    <dbReference type="NCBI Taxonomy" id="158841"/>
    <lineage>
        <taxon>Bacteria</taxon>
        <taxon>Pseudomonadati</taxon>
        <taxon>Pseudomonadota</taxon>
        <taxon>Gammaproteobacteria</taxon>
        <taxon>Enterobacterales</taxon>
        <taxon>Budviciaceae</taxon>
        <taxon>Leminorella</taxon>
    </lineage>
</organism>
<dbReference type="EMBL" id="LS483470">
    <property type="protein sequence ID" value="SQI34921.1"/>
    <property type="molecule type" value="Genomic_DNA"/>
</dbReference>
<gene>
    <name evidence="4" type="ORF">NCTC12151_00283</name>
</gene>
<dbReference type="Pfam" id="PF21929">
    <property type="entry name" value="GpP_4th"/>
    <property type="match status" value="1"/>
</dbReference>
<dbReference type="Pfam" id="PF22255">
    <property type="entry name" value="Gp44-like_2nd"/>
    <property type="match status" value="1"/>
</dbReference>
<dbReference type="PIRSF" id="PIRSF004440">
    <property type="entry name" value="GpP"/>
    <property type="match status" value="1"/>
</dbReference>
<dbReference type="AlphaFoldDB" id="A0A2X4U7H3"/>
<feature type="domain" description="Baseplate hub protein gp44/GpP-like second" evidence="3">
    <location>
        <begin position="91"/>
        <end position="176"/>
    </location>
</feature>
<dbReference type="Proteomes" id="UP000249005">
    <property type="component" value="Chromosome 1"/>
</dbReference>
<dbReference type="InterPro" id="IPR049354">
    <property type="entry name" value="GpP-like_N"/>
</dbReference>
<sequence>MTNNIIELYVGNKIYTGWTDITVIRSIEELSGQFSLGLTRTRADKDVPLKEGQSCRVEINGQVVISGYIDTMDRTIDAENRTIIAEGRDKTGDLVDCAARYQSGQWRNATLETIARDLCQPFGIGVVWTVEADDAAKPFRVWKLEPGETVFECLARAARHRGVMVNSNASGDLVFTTAGTERLETLRFGENIKFINIRSSWTERFSDYIVLGSSTAGGLWGDEQTAHQSTRVRVNITDPEISRYRPMVIVADSNQRADESRARADWERRRAMAHGQPVVVEVVDWFTRDKKLWMPNRLVVLDVPDEGYAERELLIVQMELSLTNDGGTTTKLTLMPAAGFDEPAQRETKTTGGLWY</sequence>
<feature type="domain" description="Baseplate hub protein gp44-like N-terminal" evidence="1">
    <location>
        <begin position="6"/>
        <end position="89"/>
    </location>
</feature>
<dbReference type="SUPFAM" id="SSF69279">
    <property type="entry name" value="Phage tail proteins"/>
    <property type="match status" value="2"/>
</dbReference>
<proteinExistence type="predicted"/>
<accession>A0A2X4U7H3</accession>
<dbReference type="Pfam" id="PF21683">
    <property type="entry name" value="GpP-like_1st"/>
    <property type="match status" value="1"/>
</dbReference>
<dbReference type="Gene3D" id="3.55.50.10">
    <property type="entry name" value="Baseplate protein-like domains"/>
    <property type="match status" value="1"/>
</dbReference>
<dbReference type="Gene3D" id="3.30.1920.10">
    <property type="entry name" value="Baseplate protein-like domains - 2 layer sandwich fold"/>
    <property type="match status" value="1"/>
</dbReference>